<feature type="compositionally biased region" description="Pro residues" evidence="1">
    <location>
        <begin position="330"/>
        <end position="340"/>
    </location>
</feature>
<proteinExistence type="predicted"/>
<evidence type="ECO:0000259" key="3">
    <source>
        <dbReference type="Pfam" id="PF14342"/>
    </source>
</evidence>
<dbReference type="Pfam" id="PF14342">
    <property type="entry name" value="DUF4396"/>
    <property type="match status" value="1"/>
</dbReference>
<evidence type="ECO:0000256" key="2">
    <source>
        <dbReference type="SAM" id="Phobius"/>
    </source>
</evidence>
<dbReference type="InParanoid" id="A0A2S8SPJ3"/>
<organism evidence="4 5">
    <name type="scientific">Abditibacterium utsteinense</name>
    <dbReference type="NCBI Taxonomy" id="1960156"/>
    <lineage>
        <taxon>Bacteria</taxon>
        <taxon>Pseudomonadati</taxon>
        <taxon>Abditibacteriota</taxon>
        <taxon>Abditibacteriia</taxon>
        <taxon>Abditibacteriales</taxon>
        <taxon>Abditibacteriaceae</taxon>
        <taxon>Abditibacterium</taxon>
    </lineage>
</organism>
<dbReference type="InterPro" id="IPR025509">
    <property type="entry name" value="DUF4396"/>
</dbReference>
<feature type="domain" description="DUF4396" evidence="3">
    <location>
        <begin position="79"/>
        <end position="216"/>
    </location>
</feature>
<feature type="transmembrane region" description="Helical" evidence="2">
    <location>
        <begin position="280"/>
        <end position="300"/>
    </location>
</feature>
<keyword evidence="2" id="KW-0472">Membrane</keyword>
<feature type="transmembrane region" description="Helical" evidence="2">
    <location>
        <begin position="156"/>
        <end position="176"/>
    </location>
</feature>
<gene>
    <name evidence="4" type="ORF">B1R32_12415</name>
</gene>
<keyword evidence="2" id="KW-0812">Transmembrane</keyword>
<name>A0A2S8SPJ3_9BACT</name>
<accession>A0A2S8SPJ3</accession>
<feature type="transmembrane region" description="Helical" evidence="2">
    <location>
        <begin position="44"/>
        <end position="63"/>
    </location>
</feature>
<feature type="region of interest" description="Disordered" evidence="1">
    <location>
        <begin position="316"/>
        <end position="364"/>
    </location>
</feature>
<dbReference type="Proteomes" id="UP000237684">
    <property type="component" value="Unassembled WGS sequence"/>
</dbReference>
<dbReference type="EMBL" id="NIGF01000024">
    <property type="protein sequence ID" value="PQV62699.1"/>
    <property type="molecule type" value="Genomic_DNA"/>
</dbReference>
<dbReference type="RefSeq" id="WP_193510760.1">
    <property type="nucleotide sequence ID" value="NZ_NIGF01000024.1"/>
</dbReference>
<feature type="transmembrane region" description="Helical" evidence="2">
    <location>
        <begin position="188"/>
        <end position="210"/>
    </location>
</feature>
<feature type="region of interest" description="Disordered" evidence="1">
    <location>
        <begin position="222"/>
        <end position="279"/>
    </location>
</feature>
<reference evidence="4 5" key="1">
    <citation type="journal article" date="2018" name="Syst. Appl. Microbiol.">
        <title>Abditibacterium utsteinense sp. nov., the first cultivated member of candidate phylum FBP, isolated from ice-free Antarctic soil samples.</title>
        <authorList>
            <person name="Tahon G."/>
            <person name="Tytgat B."/>
            <person name="Lebbe L."/>
            <person name="Carlier A."/>
            <person name="Willems A."/>
        </authorList>
    </citation>
    <scope>NUCLEOTIDE SEQUENCE [LARGE SCALE GENOMIC DNA]</scope>
    <source>
        <strain evidence="4 5">LMG 29911</strain>
    </source>
</reference>
<evidence type="ECO:0000313" key="5">
    <source>
        <dbReference type="Proteomes" id="UP000237684"/>
    </source>
</evidence>
<comment type="caution">
    <text evidence="4">The sequence shown here is derived from an EMBL/GenBank/DDBJ whole genome shotgun (WGS) entry which is preliminary data.</text>
</comment>
<feature type="transmembrane region" description="Helical" evidence="2">
    <location>
        <begin position="83"/>
        <end position="110"/>
    </location>
</feature>
<dbReference type="AlphaFoldDB" id="A0A2S8SPJ3"/>
<evidence type="ECO:0000313" key="4">
    <source>
        <dbReference type="EMBL" id="PQV62699.1"/>
    </source>
</evidence>
<evidence type="ECO:0000256" key="1">
    <source>
        <dbReference type="SAM" id="MobiDB-lite"/>
    </source>
</evidence>
<sequence>MNINGASWIDTALWVWFALTALSTAYITWDLFARTPEMKVMKWGWILVALYTGPVALVIYWFSCREPFPGAHEKFVAPQWKQTVGSLIHCMAGDATGIIVAATITAALGLPMGIDALIEYMAGFGFGLFIFQALFAKDMMGFSYWQAVRNTALPEWLSMNAMMAGMLPTMIILMTRNMNAMEPTSPRFWGIMSLATLIGGVLAFPINWWMVERGIKHGMGTERALGKGGSKLPANHAMNQGDMSGGDMSGMSHQGKNRTEMPGGEASSKPRPTPRPTPNALVLASLLTVALLAGGIGLAARHGDFSMSAKSMKSMDGMPMNGMSGAVNQPVPPNDQPMPPNSMRDRSKSGSGVTQDMKGMTMPK</sequence>
<protein>
    <recommendedName>
        <fullName evidence="3">DUF4396 domain-containing protein</fullName>
    </recommendedName>
</protein>
<feature type="transmembrane region" description="Helical" evidence="2">
    <location>
        <begin position="117"/>
        <end position="136"/>
    </location>
</feature>
<keyword evidence="2" id="KW-1133">Transmembrane helix</keyword>
<feature type="transmembrane region" description="Helical" evidence="2">
    <location>
        <begin position="12"/>
        <end position="32"/>
    </location>
</feature>
<keyword evidence="5" id="KW-1185">Reference proteome</keyword>